<protein>
    <recommendedName>
        <fullName evidence="4 14">Undecaprenyl-diphosphatase</fullName>
        <ecNumber evidence="3 14">3.6.1.27</ecNumber>
    </recommendedName>
    <alternativeName>
        <fullName evidence="12 14">Bacitracin resistance protein</fullName>
    </alternativeName>
    <alternativeName>
        <fullName evidence="11 14">Undecaprenyl pyrophosphate phosphatase</fullName>
    </alternativeName>
</protein>
<evidence type="ECO:0000256" key="13">
    <source>
        <dbReference type="ARBA" id="ARBA00047594"/>
    </source>
</evidence>
<dbReference type="HAMAP" id="MF_01006">
    <property type="entry name" value="Undec_diphosphatase"/>
    <property type="match status" value="1"/>
</dbReference>
<dbReference type="GO" id="GO:0005886">
    <property type="term" value="C:plasma membrane"/>
    <property type="evidence" value="ECO:0007669"/>
    <property type="project" value="UniProtKB-SubCell"/>
</dbReference>
<dbReference type="RefSeq" id="WP_089412742.1">
    <property type="nucleotide sequence ID" value="NZ_FZQA01000005.1"/>
</dbReference>
<evidence type="ECO:0000256" key="6">
    <source>
        <dbReference type="ARBA" id="ARBA00022692"/>
    </source>
</evidence>
<evidence type="ECO:0000313" key="15">
    <source>
        <dbReference type="EMBL" id="SNT74645.1"/>
    </source>
</evidence>
<reference evidence="15 16" key="1">
    <citation type="submission" date="2017-07" db="EMBL/GenBank/DDBJ databases">
        <authorList>
            <person name="Sun Z.S."/>
            <person name="Albrecht U."/>
            <person name="Echele G."/>
            <person name="Lee C.C."/>
        </authorList>
    </citation>
    <scope>NUCLEOTIDE SEQUENCE [LARGE SCALE GENOMIC DNA]</scope>
    <source>
        <strain evidence="15 16">CGMCC 1.12710</strain>
    </source>
</reference>
<keyword evidence="14" id="KW-0573">Peptidoglycan synthesis</keyword>
<feature type="transmembrane region" description="Helical" evidence="14">
    <location>
        <begin position="121"/>
        <end position="137"/>
    </location>
</feature>
<feature type="transmembrane region" description="Helical" evidence="14">
    <location>
        <begin position="257"/>
        <end position="275"/>
    </location>
</feature>
<evidence type="ECO:0000256" key="12">
    <source>
        <dbReference type="ARBA" id="ARBA00032932"/>
    </source>
</evidence>
<dbReference type="EC" id="3.6.1.27" evidence="3 14"/>
<evidence type="ECO:0000256" key="4">
    <source>
        <dbReference type="ARBA" id="ARBA00021581"/>
    </source>
</evidence>
<evidence type="ECO:0000256" key="3">
    <source>
        <dbReference type="ARBA" id="ARBA00012374"/>
    </source>
</evidence>
<evidence type="ECO:0000256" key="9">
    <source>
        <dbReference type="ARBA" id="ARBA00023136"/>
    </source>
</evidence>
<comment type="subcellular location">
    <subcellularLocation>
        <location evidence="1 14">Cell membrane</location>
        <topology evidence="1 14">Multi-pass membrane protein</topology>
    </subcellularLocation>
</comment>
<dbReference type="InterPro" id="IPR003824">
    <property type="entry name" value="UppP"/>
</dbReference>
<dbReference type="EMBL" id="FZQA01000005">
    <property type="protein sequence ID" value="SNT74645.1"/>
    <property type="molecule type" value="Genomic_DNA"/>
</dbReference>
<dbReference type="PANTHER" id="PTHR30622">
    <property type="entry name" value="UNDECAPRENYL-DIPHOSPHATASE"/>
    <property type="match status" value="1"/>
</dbReference>
<comment type="similarity">
    <text evidence="2 14">Belongs to the UppP family.</text>
</comment>
<keyword evidence="8 14" id="KW-1133">Transmembrane helix</keyword>
<keyword evidence="10 14" id="KW-0046">Antibiotic resistance</keyword>
<evidence type="ECO:0000256" key="11">
    <source>
        <dbReference type="ARBA" id="ARBA00032707"/>
    </source>
</evidence>
<evidence type="ECO:0000256" key="7">
    <source>
        <dbReference type="ARBA" id="ARBA00022801"/>
    </source>
</evidence>
<evidence type="ECO:0000256" key="2">
    <source>
        <dbReference type="ARBA" id="ARBA00010621"/>
    </source>
</evidence>
<dbReference type="GO" id="GO:0071555">
    <property type="term" value="P:cell wall organization"/>
    <property type="evidence" value="ECO:0007669"/>
    <property type="project" value="UniProtKB-KW"/>
</dbReference>
<comment type="catalytic activity">
    <reaction evidence="13 14">
        <text>di-trans,octa-cis-undecaprenyl diphosphate + H2O = di-trans,octa-cis-undecaprenyl phosphate + phosphate + H(+)</text>
        <dbReference type="Rhea" id="RHEA:28094"/>
        <dbReference type="ChEBI" id="CHEBI:15377"/>
        <dbReference type="ChEBI" id="CHEBI:15378"/>
        <dbReference type="ChEBI" id="CHEBI:43474"/>
        <dbReference type="ChEBI" id="CHEBI:58405"/>
        <dbReference type="ChEBI" id="CHEBI:60392"/>
        <dbReference type="EC" id="3.6.1.27"/>
    </reaction>
</comment>
<dbReference type="GO" id="GO:0046677">
    <property type="term" value="P:response to antibiotic"/>
    <property type="evidence" value="ECO:0007669"/>
    <property type="project" value="UniProtKB-UniRule"/>
</dbReference>
<dbReference type="PANTHER" id="PTHR30622:SF4">
    <property type="entry name" value="UNDECAPRENYL-DIPHOSPHATASE"/>
    <property type="match status" value="1"/>
</dbReference>
<dbReference type="GO" id="GO:0009252">
    <property type="term" value="P:peptidoglycan biosynthetic process"/>
    <property type="evidence" value="ECO:0007669"/>
    <property type="project" value="UniProtKB-KW"/>
</dbReference>
<sequence>MGESEAGVPLLHLIVLAVVQGITEFLPISSSAHLILVPAITGWADQGLAIDVAMHMGTLFAVILYFRQDVARLASGGLDAIRGIMTADARLCLQVIAATLPVVVAGFLLKDTIANDWRSPALIAATTIIFGVVLWLADRHADQAKGGIAGLTWRDAMIIGAAQALALVPGVSRSGITMTAALFLGQSRPEAARFSLLLSIPTTAAAGLLGGYDLARSGDAALQSDAVLAGMLAFASALAAIAGLMAWLKRASFTPFVIYRLALGLILTVALFAGAF</sequence>
<evidence type="ECO:0000256" key="1">
    <source>
        <dbReference type="ARBA" id="ARBA00004651"/>
    </source>
</evidence>
<dbReference type="Proteomes" id="UP000198346">
    <property type="component" value="Unassembled WGS sequence"/>
</dbReference>
<organism evidence="15 16">
    <name type="scientific">Amphiplicatus metriothermophilus</name>
    <dbReference type="NCBI Taxonomy" id="1519374"/>
    <lineage>
        <taxon>Bacteria</taxon>
        <taxon>Pseudomonadati</taxon>
        <taxon>Pseudomonadota</taxon>
        <taxon>Alphaproteobacteria</taxon>
        <taxon>Parvularculales</taxon>
        <taxon>Parvularculaceae</taxon>
        <taxon>Amphiplicatus</taxon>
    </lineage>
</organism>
<keyword evidence="5 14" id="KW-1003">Cell membrane</keyword>
<feature type="transmembrane region" description="Helical" evidence="14">
    <location>
        <begin position="227"/>
        <end position="248"/>
    </location>
</feature>
<keyword evidence="6 14" id="KW-0812">Transmembrane</keyword>
<evidence type="ECO:0000256" key="14">
    <source>
        <dbReference type="HAMAP-Rule" id="MF_01006"/>
    </source>
</evidence>
<accession>A0A239PWL5</accession>
<dbReference type="Pfam" id="PF02673">
    <property type="entry name" value="BacA"/>
    <property type="match status" value="1"/>
</dbReference>
<keyword evidence="9 14" id="KW-0472">Membrane</keyword>
<feature type="transmembrane region" description="Helical" evidence="14">
    <location>
        <begin position="196"/>
        <end position="215"/>
    </location>
</feature>
<name>A0A239PWL5_9PROT</name>
<keyword evidence="14" id="KW-0133">Cell shape</keyword>
<evidence type="ECO:0000256" key="10">
    <source>
        <dbReference type="ARBA" id="ARBA00023251"/>
    </source>
</evidence>
<feature type="transmembrane region" description="Helical" evidence="14">
    <location>
        <begin position="48"/>
        <end position="67"/>
    </location>
</feature>
<dbReference type="GO" id="GO:0050380">
    <property type="term" value="F:undecaprenyl-diphosphatase activity"/>
    <property type="evidence" value="ECO:0007669"/>
    <property type="project" value="UniProtKB-UniRule"/>
</dbReference>
<evidence type="ECO:0000313" key="16">
    <source>
        <dbReference type="Proteomes" id="UP000198346"/>
    </source>
</evidence>
<feature type="transmembrane region" description="Helical" evidence="14">
    <location>
        <begin position="87"/>
        <end position="109"/>
    </location>
</feature>
<proteinExistence type="inferred from homology"/>
<comment type="function">
    <text evidence="14">Catalyzes the dephosphorylation of undecaprenyl diphosphate (UPP). Confers resistance to bacitracin.</text>
</comment>
<gene>
    <name evidence="14" type="primary">uppP</name>
    <name evidence="15" type="ORF">SAMN06297382_2289</name>
</gene>
<evidence type="ECO:0000256" key="5">
    <source>
        <dbReference type="ARBA" id="ARBA00022475"/>
    </source>
</evidence>
<keyword evidence="7 14" id="KW-0378">Hydrolase</keyword>
<evidence type="ECO:0000256" key="8">
    <source>
        <dbReference type="ARBA" id="ARBA00022989"/>
    </source>
</evidence>
<comment type="miscellaneous">
    <text evidence="14">Bacitracin is thought to be involved in the inhibition of peptidoglycan synthesis by sequestering undecaprenyl diphosphate, thereby reducing the pool of lipid carrier available.</text>
</comment>
<feature type="transmembrane region" description="Helical" evidence="14">
    <location>
        <begin position="12"/>
        <end position="36"/>
    </location>
</feature>
<dbReference type="NCBIfam" id="NF001393">
    <property type="entry name" value="PRK00281.2-4"/>
    <property type="match status" value="1"/>
</dbReference>
<keyword evidence="16" id="KW-1185">Reference proteome</keyword>
<dbReference type="AlphaFoldDB" id="A0A239PWL5"/>
<dbReference type="OrthoDB" id="9808289at2"/>
<keyword evidence="14" id="KW-0961">Cell wall biogenesis/degradation</keyword>
<dbReference type="GO" id="GO:0008360">
    <property type="term" value="P:regulation of cell shape"/>
    <property type="evidence" value="ECO:0007669"/>
    <property type="project" value="UniProtKB-KW"/>
</dbReference>